<organism evidence="2 3">
    <name type="scientific">Heliorestis convoluta</name>
    <dbReference type="NCBI Taxonomy" id="356322"/>
    <lineage>
        <taxon>Bacteria</taxon>
        <taxon>Bacillati</taxon>
        <taxon>Bacillota</taxon>
        <taxon>Clostridia</taxon>
        <taxon>Eubacteriales</taxon>
        <taxon>Heliobacteriaceae</taxon>
        <taxon>Heliorestis</taxon>
    </lineage>
</organism>
<dbReference type="GO" id="GO:0016740">
    <property type="term" value="F:transferase activity"/>
    <property type="evidence" value="ECO:0007669"/>
    <property type="project" value="UniProtKB-KW"/>
</dbReference>
<dbReference type="InterPro" id="IPR044992">
    <property type="entry name" value="ChyE-like"/>
</dbReference>
<name>A0A5Q2N978_9FIRM</name>
<dbReference type="PANTHER" id="PTHR42695:SF5">
    <property type="entry name" value="GLUTAMINE AMIDOTRANSFERASE YLR126C-RELATED"/>
    <property type="match status" value="1"/>
</dbReference>
<accession>A0A5Q2N978</accession>
<sequence length="239" mass="26596">MLKKLFIIKTGSTFSSICDKHGDFEDFITAQLEIDSQEVEVIHACTAEVFPPVMNSMGIIITGSHAMVTDQEPWMVKLAQWLQETVSARVPVLGICFGHQLLAHAFGGLVDYHPKGIEIGTVSIELTEEGRKDSLLGFLPSSFQGHVTHAQTVLQLPPGATLLAKNDFEPHHAFVLHDRIWGVQFHPEFTAEITYHYVQKQKDKLGKAGMNIETIEESIHDTVYGAQLLKRFLTIASDC</sequence>
<dbReference type="Pfam" id="PF00117">
    <property type="entry name" value="GATase"/>
    <property type="match status" value="1"/>
</dbReference>
<gene>
    <name evidence="2" type="ORF">FTV88_2970</name>
</gene>
<keyword evidence="2" id="KW-0808">Transferase</keyword>
<dbReference type="CDD" id="cd01741">
    <property type="entry name" value="GATase1_1"/>
    <property type="match status" value="1"/>
</dbReference>
<keyword evidence="2" id="KW-0315">Glutamine amidotransferase</keyword>
<dbReference type="Gene3D" id="3.40.50.880">
    <property type="match status" value="1"/>
</dbReference>
<evidence type="ECO:0000313" key="2">
    <source>
        <dbReference type="EMBL" id="QGG49055.1"/>
    </source>
</evidence>
<reference evidence="3" key="1">
    <citation type="submission" date="2019-11" db="EMBL/GenBank/DDBJ databases">
        <title>Genome sequence of Heliorestis convoluta strain HH, an alkaliphilic and minimalistic phototrophic bacterium from a soda lake in Egypt.</title>
        <authorList>
            <person name="Dewey E.D."/>
            <person name="Stokes L.M."/>
            <person name="Burchell B.M."/>
            <person name="Shaffer K.N."/>
            <person name="Huntington A.M."/>
            <person name="Baker J.M."/>
            <person name="Nadendla S."/>
            <person name="Giglio M.G."/>
            <person name="Touchman J.W."/>
            <person name="Blankenship R.E."/>
            <person name="Madigan M.T."/>
            <person name="Sattley W.M."/>
        </authorList>
    </citation>
    <scope>NUCLEOTIDE SEQUENCE [LARGE SCALE GENOMIC DNA]</scope>
    <source>
        <strain evidence="3">HH</strain>
    </source>
</reference>
<dbReference type="Proteomes" id="UP000366051">
    <property type="component" value="Chromosome"/>
</dbReference>
<dbReference type="SUPFAM" id="SSF52317">
    <property type="entry name" value="Class I glutamine amidotransferase-like"/>
    <property type="match status" value="1"/>
</dbReference>
<evidence type="ECO:0000313" key="3">
    <source>
        <dbReference type="Proteomes" id="UP000366051"/>
    </source>
</evidence>
<dbReference type="NCBIfam" id="NF006562">
    <property type="entry name" value="PRK09065.1"/>
    <property type="match status" value="1"/>
</dbReference>
<dbReference type="PROSITE" id="PS51273">
    <property type="entry name" value="GATASE_TYPE_1"/>
    <property type="match status" value="1"/>
</dbReference>
<dbReference type="InterPro" id="IPR017926">
    <property type="entry name" value="GATASE"/>
</dbReference>
<evidence type="ECO:0000259" key="1">
    <source>
        <dbReference type="Pfam" id="PF00117"/>
    </source>
</evidence>
<dbReference type="AlphaFoldDB" id="A0A5Q2N978"/>
<dbReference type="PANTHER" id="PTHR42695">
    <property type="entry name" value="GLUTAMINE AMIDOTRANSFERASE YLR126C-RELATED"/>
    <property type="match status" value="1"/>
</dbReference>
<protein>
    <submittedName>
        <fullName evidence="2">Glutamine amidotransferase class-I</fullName>
    </submittedName>
</protein>
<keyword evidence="3" id="KW-1185">Reference proteome</keyword>
<dbReference type="EMBL" id="CP045875">
    <property type="protein sequence ID" value="QGG49055.1"/>
    <property type="molecule type" value="Genomic_DNA"/>
</dbReference>
<dbReference type="GO" id="GO:0005829">
    <property type="term" value="C:cytosol"/>
    <property type="evidence" value="ECO:0007669"/>
    <property type="project" value="TreeGrafter"/>
</dbReference>
<feature type="domain" description="Glutamine amidotransferase" evidence="1">
    <location>
        <begin position="38"/>
        <end position="192"/>
    </location>
</feature>
<dbReference type="KEGG" id="hcv:FTV88_2970"/>
<dbReference type="InterPro" id="IPR029062">
    <property type="entry name" value="Class_I_gatase-like"/>
</dbReference>
<proteinExistence type="predicted"/>